<keyword evidence="2" id="KW-1185">Reference proteome</keyword>
<protein>
    <submittedName>
        <fullName evidence="1">Uncharacterized protein</fullName>
    </submittedName>
</protein>
<gene>
    <name evidence="1" type="ORF">CTRU02_204279</name>
</gene>
<comment type="caution">
    <text evidence="1">The sequence shown here is derived from an EMBL/GenBank/DDBJ whole genome shotgun (WGS) entry which is preliminary data.</text>
</comment>
<sequence>MPPNQRQFQFRAALVFNPNIGTLIPNAPVEFRHGVVLPYQDVRPPVQVFRQMPDAQVYSPRGRTPKA</sequence>
<dbReference type="EMBL" id="VUJX02000002">
    <property type="protein sequence ID" value="KAL0941516.1"/>
    <property type="molecule type" value="Genomic_DNA"/>
</dbReference>
<reference evidence="1 2" key="1">
    <citation type="journal article" date="2020" name="Phytopathology">
        <title>Genome Sequence Resources of Colletotrichum truncatum, C. plurivorum, C. musicola, and C. sojae: Four Species Pathogenic to Soybean (Glycine max).</title>
        <authorList>
            <person name="Rogerio F."/>
            <person name="Boufleur T.R."/>
            <person name="Ciampi-Guillardi M."/>
            <person name="Sukno S.A."/>
            <person name="Thon M.R."/>
            <person name="Massola Junior N.S."/>
            <person name="Baroncelli R."/>
        </authorList>
    </citation>
    <scope>NUCLEOTIDE SEQUENCE [LARGE SCALE GENOMIC DNA]</scope>
    <source>
        <strain evidence="1 2">CMES1059</strain>
    </source>
</reference>
<evidence type="ECO:0000313" key="2">
    <source>
        <dbReference type="Proteomes" id="UP000805649"/>
    </source>
</evidence>
<name>A0ACC3ZBP2_COLTU</name>
<dbReference type="Proteomes" id="UP000805649">
    <property type="component" value="Unassembled WGS sequence"/>
</dbReference>
<accession>A0ACC3ZBP2</accession>
<proteinExistence type="predicted"/>
<organism evidence="1 2">
    <name type="scientific">Colletotrichum truncatum</name>
    <name type="common">Anthracnose fungus</name>
    <name type="synonym">Colletotrichum capsici</name>
    <dbReference type="NCBI Taxonomy" id="5467"/>
    <lineage>
        <taxon>Eukaryota</taxon>
        <taxon>Fungi</taxon>
        <taxon>Dikarya</taxon>
        <taxon>Ascomycota</taxon>
        <taxon>Pezizomycotina</taxon>
        <taxon>Sordariomycetes</taxon>
        <taxon>Hypocreomycetidae</taxon>
        <taxon>Glomerellales</taxon>
        <taxon>Glomerellaceae</taxon>
        <taxon>Colletotrichum</taxon>
        <taxon>Colletotrichum truncatum species complex</taxon>
    </lineage>
</organism>
<evidence type="ECO:0000313" key="1">
    <source>
        <dbReference type="EMBL" id="KAL0941516.1"/>
    </source>
</evidence>